<organism evidence="1 2">
    <name type="scientific">Francisella salina</name>
    <dbReference type="NCBI Taxonomy" id="573569"/>
    <lineage>
        <taxon>Bacteria</taxon>
        <taxon>Pseudomonadati</taxon>
        <taxon>Pseudomonadota</taxon>
        <taxon>Gammaproteobacteria</taxon>
        <taxon>Thiotrichales</taxon>
        <taxon>Francisellaceae</taxon>
        <taxon>Francisella</taxon>
    </lineage>
</organism>
<dbReference type="EMBL" id="CP002872">
    <property type="protein sequence ID" value="AEI35860.1"/>
    <property type="molecule type" value="Genomic_DNA"/>
</dbReference>
<evidence type="ECO:0000313" key="1">
    <source>
        <dbReference type="EMBL" id="AEI35860.1"/>
    </source>
</evidence>
<name>A0ABM5M9I0_FRAST</name>
<accession>A0ABM5M9I0</accession>
<proteinExistence type="predicted"/>
<keyword evidence="2" id="KW-1185">Reference proteome</keyword>
<protein>
    <submittedName>
        <fullName evidence="1">Uncharacterized protein</fullName>
    </submittedName>
</protein>
<dbReference type="Proteomes" id="UP000000490">
    <property type="component" value="Chromosome"/>
</dbReference>
<reference evidence="1" key="1">
    <citation type="submission" date="2011-05" db="EMBL/GenBank/DDBJ databases">
        <authorList>
            <person name="Kuske C.R."/>
            <person name="Challacombe J.F."/>
            <person name="Siddaramappa S."/>
            <person name="Petersen J.M."/>
            <person name="Bruce D.C."/>
        </authorList>
    </citation>
    <scope>NUCLEOTIDE SEQUENCE</scope>
    <source>
        <strain evidence="1">TX077308</strain>
    </source>
</reference>
<gene>
    <name evidence="1" type="ordered locus">F7308_0933</name>
</gene>
<sequence length="37" mass="4222">MDIELIIFIVSNDNVKYFFENSAYTKACADILPVQPV</sequence>
<evidence type="ECO:0000313" key="2">
    <source>
        <dbReference type="Proteomes" id="UP000000490"/>
    </source>
</evidence>